<evidence type="ECO:0000313" key="8">
    <source>
        <dbReference type="EMBL" id="ADY26556.1"/>
    </source>
</evidence>
<evidence type="ECO:0000256" key="6">
    <source>
        <dbReference type="RuleBase" id="RU003835"/>
    </source>
</evidence>
<dbReference type="PRINTS" id="PR00471">
    <property type="entry name" value="ACETATEKNASE"/>
</dbReference>
<dbReference type="PROSITE" id="PS01076">
    <property type="entry name" value="ACETATE_KINASE_2"/>
    <property type="match status" value="1"/>
</dbReference>
<evidence type="ECO:0000256" key="3">
    <source>
        <dbReference type="ARBA" id="ARBA00022741"/>
    </source>
</evidence>
<evidence type="ECO:0000256" key="5">
    <source>
        <dbReference type="ARBA" id="ARBA00022840"/>
    </source>
</evidence>
<dbReference type="GO" id="GO:0005524">
    <property type="term" value="F:ATP binding"/>
    <property type="evidence" value="ECO:0007669"/>
    <property type="project" value="UniProtKB-KW"/>
</dbReference>
<dbReference type="GO" id="GO:0047761">
    <property type="term" value="F:butyrate kinase activity"/>
    <property type="evidence" value="ECO:0007669"/>
    <property type="project" value="UniProtKB-EC"/>
</dbReference>
<keyword evidence="3" id="KW-0547">Nucleotide-binding</keyword>
<reference evidence="9" key="1">
    <citation type="submission" date="2011-02" db="EMBL/GenBank/DDBJ databases">
        <title>The complete sequence of chromosome of Deinococcus proteolyticus DSM 20540.</title>
        <authorList>
            <consortium name="US DOE Joint Genome Institute (JGI-PGF)"/>
            <person name="Lucas S."/>
            <person name="Copeland A."/>
            <person name="Lapidus A."/>
            <person name="Bruce D."/>
            <person name="Goodwin L."/>
            <person name="Pitluck S."/>
            <person name="Kyrpides N."/>
            <person name="Mavromatis K."/>
            <person name="Pagani I."/>
            <person name="Ivanova N."/>
            <person name="Ovchinnikova G."/>
            <person name="Zeytun A."/>
            <person name="Detter J.C."/>
            <person name="Han C."/>
            <person name="Land M."/>
            <person name="Hauser L."/>
            <person name="Markowitz V."/>
            <person name="Cheng J.-F."/>
            <person name="Hugenholtz P."/>
            <person name="Woyke T."/>
            <person name="Wu D."/>
            <person name="Pukall R."/>
            <person name="Steenblock K."/>
            <person name="Brambilla E."/>
            <person name="Klenk H.-P."/>
            <person name="Eisen J.A."/>
        </authorList>
    </citation>
    <scope>NUCLEOTIDE SEQUENCE [LARGE SCALE GENOMIC DNA]</scope>
    <source>
        <strain evidence="9">ATCC 35074 / DSM 20540 / JCM 6276 / NBRC 101906 / NCIMB 13154 / VKM Ac-1939 / CCM 2703 / MRP</strain>
    </source>
</reference>
<keyword evidence="2 6" id="KW-0808">Transferase</keyword>
<dbReference type="eggNOG" id="COG3426">
    <property type="taxonomic scope" value="Bacteria"/>
</dbReference>
<dbReference type="Pfam" id="PF00871">
    <property type="entry name" value="Acetate_kinase"/>
    <property type="match status" value="1"/>
</dbReference>
<dbReference type="GO" id="GO:0008776">
    <property type="term" value="F:acetate kinase activity"/>
    <property type="evidence" value="ECO:0007669"/>
    <property type="project" value="TreeGrafter"/>
</dbReference>
<dbReference type="InterPro" id="IPR043129">
    <property type="entry name" value="ATPase_NBD"/>
</dbReference>
<keyword evidence="4 6" id="KW-0418">Kinase</keyword>
<comment type="similarity">
    <text evidence="1 6">Belongs to the acetokinase family.</text>
</comment>
<evidence type="ECO:0000313" key="9">
    <source>
        <dbReference type="Proteomes" id="UP000007718"/>
    </source>
</evidence>
<gene>
    <name evidence="8" type="ordered locus">Deipr_1414</name>
</gene>
<dbReference type="OrthoDB" id="9771859at2"/>
<dbReference type="Proteomes" id="UP000007718">
    <property type="component" value="Chromosome"/>
</dbReference>
<dbReference type="PANTHER" id="PTHR21060:SF20">
    <property type="entry name" value="BUTYRATE KINASE 1-RELATED"/>
    <property type="match status" value="1"/>
</dbReference>
<name>F0RJI6_DEIPM</name>
<accession>F0RJI6</accession>
<dbReference type="SUPFAM" id="SSF53067">
    <property type="entry name" value="Actin-like ATPase domain"/>
    <property type="match status" value="2"/>
</dbReference>
<dbReference type="Gene3D" id="3.30.420.40">
    <property type="match status" value="1"/>
</dbReference>
<dbReference type="HOGENOM" id="CLU_048716_0_0_0"/>
<sequence length="407" mass="42517">MRVYVLSVSSSRLKVALAELNLPETEAAAESSLPAPDSRLDLALTRSDFPAEGELLDGTGLNLDRALACLQQTAADWPRPDAVVTLAQWDDPAGGHWAGRPQVIRIEPEHLALAGQDLPTGAVLGIRGLRLAIAWAQALAVPLLTVPLPQSTELPAEARETGIPGLKRDPRFHVLNSEMAAREAAFDVGKRFSEAAVVTAHLGSTSSVTAYRGGRPVGSTGSGLSGGPMGLRQAGPVPPATLQQLIQGGEQGWPPRHAWTEFWTGEGGLRALTGYSTVHELMAAEETDPRVQAAAAAFVHQVACAVGQQAGALTARPDAIVLTGPLARWDSVMGRLEARLSWMAPVFVVPGDPEFEAVAHAAGRALLGWSPVTVWPPEAAAAPGVAAGAAGAHHTGHHSDSHYTGSR</sequence>
<evidence type="ECO:0000256" key="4">
    <source>
        <dbReference type="ARBA" id="ARBA00022777"/>
    </source>
</evidence>
<dbReference type="InterPro" id="IPR023865">
    <property type="entry name" value="Aliphatic_acid_kinase_CS"/>
</dbReference>
<dbReference type="RefSeq" id="WP_013615165.1">
    <property type="nucleotide sequence ID" value="NC_015161.1"/>
</dbReference>
<dbReference type="InterPro" id="IPR000890">
    <property type="entry name" value="Aliphatic_acid_kin_short-chain"/>
</dbReference>
<organism evidence="8 9">
    <name type="scientific">Deinococcus proteolyticus (strain ATCC 35074 / DSM 20540 / JCM 6276 / NBRC 101906 / NCIMB 13154 / VKM Ac-1939 / CCM 2703 / MRP)</name>
    <dbReference type="NCBI Taxonomy" id="693977"/>
    <lineage>
        <taxon>Bacteria</taxon>
        <taxon>Thermotogati</taxon>
        <taxon>Deinococcota</taxon>
        <taxon>Deinococci</taxon>
        <taxon>Deinococcales</taxon>
        <taxon>Deinococcaceae</taxon>
        <taxon>Deinococcus</taxon>
    </lineage>
</organism>
<dbReference type="PANTHER" id="PTHR21060">
    <property type="entry name" value="ACETATE KINASE"/>
    <property type="match status" value="1"/>
</dbReference>
<feature type="region of interest" description="Disordered" evidence="7">
    <location>
        <begin position="385"/>
        <end position="407"/>
    </location>
</feature>
<evidence type="ECO:0000256" key="7">
    <source>
        <dbReference type="SAM" id="MobiDB-lite"/>
    </source>
</evidence>
<keyword evidence="5" id="KW-0067">ATP-binding</keyword>
<evidence type="ECO:0000256" key="1">
    <source>
        <dbReference type="ARBA" id="ARBA00008748"/>
    </source>
</evidence>
<dbReference type="AlphaFoldDB" id="F0RJI6"/>
<dbReference type="KEGG" id="dpt:Deipr_1414"/>
<dbReference type="STRING" id="693977.Deipr_1414"/>
<keyword evidence="9" id="KW-1185">Reference proteome</keyword>
<dbReference type="EC" id="2.7.2.7" evidence="8"/>
<dbReference type="EMBL" id="CP002536">
    <property type="protein sequence ID" value="ADY26556.1"/>
    <property type="molecule type" value="Genomic_DNA"/>
</dbReference>
<protein>
    <submittedName>
        <fullName evidence="8">Butyrate kinase</fullName>
        <ecNumber evidence="8">2.7.2.7</ecNumber>
    </submittedName>
</protein>
<proteinExistence type="inferred from homology"/>
<reference evidence="8 9" key="2">
    <citation type="journal article" date="2012" name="Stand. Genomic Sci.">
        <title>Complete genome sequence of the orange-red pigmented, radioresistant Deinococcus proteolyticus type strain (MRP(T)).</title>
        <authorList>
            <person name="Copeland A."/>
            <person name="Zeytun A."/>
            <person name="Yassawong M."/>
            <person name="Nolan M."/>
            <person name="Lucas S."/>
            <person name="Hammon N."/>
            <person name="Deshpande S."/>
            <person name="Cheng J.F."/>
            <person name="Han C."/>
            <person name="Tapia R."/>
            <person name="Goodwin L.A."/>
            <person name="Pitluck S."/>
            <person name="Mavromatis K."/>
            <person name="Liolios K."/>
            <person name="Pagani I."/>
            <person name="Ivanova N."/>
            <person name="Mikhailova N."/>
            <person name="Pati A."/>
            <person name="Chen A."/>
            <person name="Palaniappan K."/>
            <person name="Land M."/>
            <person name="Hauser L."/>
            <person name="Jeffries C.D."/>
            <person name="Brambilla E.M."/>
            <person name="Rohde M."/>
            <person name="Sikorski J."/>
            <person name="Pukall R."/>
            <person name="Goker M."/>
            <person name="Detter J.C."/>
            <person name="Woyke T."/>
            <person name="Bristow J."/>
            <person name="Eisen J.A."/>
            <person name="Markowitz V."/>
            <person name="Hugenholtz P."/>
            <person name="Kyrpides N.C."/>
            <person name="Klenk H.P."/>
            <person name="Lapidus A."/>
        </authorList>
    </citation>
    <scope>NUCLEOTIDE SEQUENCE [LARGE SCALE GENOMIC DNA]</scope>
    <source>
        <strain evidence="9">ATCC 35074 / DSM 20540 / JCM 6276 / NBRC 101906 / NCIMB 13154 / VKM Ac-1939 / CCM 2703 / MRP</strain>
    </source>
</reference>
<dbReference type="GO" id="GO:0006083">
    <property type="term" value="P:acetate metabolic process"/>
    <property type="evidence" value="ECO:0007669"/>
    <property type="project" value="TreeGrafter"/>
</dbReference>
<evidence type="ECO:0000256" key="2">
    <source>
        <dbReference type="ARBA" id="ARBA00022679"/>
    </source>
</evidence>